<sequence length="445" mass="49786">MLSRRATEKNAWFLEQFKRPLARQGSKDASNIDMATAENWLLRPEILSMLKRNCVTGLEEEHLSYATGLGGTSELLESLSMFFNHFFSPSVPVRPEHIVTGTGLSAVLDTLINDICDEGDGLLVTAPMWGDFQVSAVLRNSVQLLPVYVSPEHSHSAGDIVQAYRDAAEKATCKVRGILFCNPHNPYGHICPTEAIDGLLQYCQQANMHFVSDEIYALSTFGDLEESSGKSNNVYRSPETQFVSVLSRDLSLLEVEQSRVHVLYSISKDFGCSGMRLGCLVSQDNKPLRMSQAILNNAKICNAATVMVTPMLSDTARLEKLVDLNTKRLHAAAQIAVKFAEFHDLSYYKPVAGLYIWLRLSEGCSTFEKEEALVQKCSQHGVFVGSGADYSEPQPGWFRLTFALPEQKLLEGLRRIEEAMGYEEVFTHEVDFYVRFSNWWRGIGL</sequence>
<name>A0A2T4AYR1_9HYPO</name>
<dbReference type="GO" id="GO:0008483">
    <property type="term" value="F:transaminase activity"/>
    <property type="evidence" value="ECO:0007669"/>
    <property type="project" value="UniProtKB-KW"/>
</dbReference>
<feature type="domain" description="Aminotransferase class I/classII large" evidence="6">
    <location>
        <begin position="71"/>
        <end position="416"/>
    </location>
</feature>
<dbReference type="Pfam" id="PF00155">
    <property type="entry name" value="Aminotran_1_2"/>
    <property type="match status" value="1"/>
</dbReference>
<evidence type="ECO:0000256" key="4">
    <source>
        <dbReference type="ARBA" id="ARBA00022679"/>
    </source>
</evidence>
<keyword evidence="3" id="KW-0032">Aminotransferase</keyword>
<evidence type="ECO:0000256" key="3">
    <source>
        <dbReference type="ARBA" id="ARBA00022576"/>
    </source>
</evidence>
<comment type="cofactor">
    <cofactor evidence="1">
        <name>pyridoxal 5'-phosphate</name>
        <dbReference type="ChEBI" id="CHEBI:597326"/>
    </cofactor>
</comment>
<dbReference type="InterPro" id="IPR050478">
    <property type="entry name" value="Ethylene_sulfur-biosynth"/>
</dbReference>
<dbReference type="GeneID" id="36599889"/>
<keyword evidence="5" id="KW-0663">Pyridoxal phosphate</keyword>
<dbReference type="InterPro" id="IPR015421">
    <property type="entry name" value="PyrdxlP-dep_Trfase_major"/>
</dbReference>
<dbReference type="CDD" id="cd00609">
    <property type="entry name" value="AAT_like"/>
    <property type="match status" value="1"/>
</dbReference>
<evidence type="ECO:0000313" key="7">
    <source>
        <dbReference type="EMBL" id="PTB62210.1"/>
    </source>
</evidence>
<dbReference type="GO" id="GO:0006520">
    <property type="term" value="P:amino acid metabolic process"/>
    <property type="evidence" value="ECO:0007669"/>
    <property type="project" value="TreeGrafter"/>
</dbReference>
<dbReference type="PANTHER" id="PTHR43795">
    <property type="entry name" value="BIFUNCTIONAL ASPARTATE AMINOTRANSFERASE AND GLUTAMATE/ASPARTATE-PREPHENATE AMINOTRANSFERASE-RELATED"/>
    <property type="match status" value="1"/>
</dbReference>
<dbReference type="RefSeq" id="XP_024745530.1">
    <property type="nucleotide sequence ID" value="XM_024891771.1"/>
</dbReference>
<dbReference type="EMBL" id="KZ680224">
    <property type="protein sequence ID" value="PTB62210.1"/>
    <property type="molecule type" value="Genomic_DNA"/>
</dbReference>
<keyword evidence="4 7" id="KW-0808">Transferase</keyword>
<dbReference type="InterPro" id="IPR004839">
    <property type="entry name" value="Aminotransferase_I/II_large"/>
</dbReference>
<dbReference type="GO" id="GO:0030170">
    <property type="term" value="F:pyridoxal phosphate binding"/>
    <property type="evidence" value="ECO:0007669"/>
    <property type="project" value="InterPro"/>
</dbReference>
<organism evidence="7 8">
    <name type="scientific">Trichoderma citrinoviride</name>
    <dbReference type="NCBI Taxonomy" id="58853"/>
    <lineage>
        <taxon>Eukaryota</taxon>
        <taxon>Fungi</taxon>
        <taxon>Dikarya</taxon>
        <taxon>Ascomycota</taxon>
        <taxon>Pezizomycotina</taxon>
        <taxon>Sordariomycetes</taxon>
        <taxon>Hypocreomycetidae</taxon>
        <taxon>Hypocreales</taxon>
        <taxon>Hypocreaceae</taxon>
        <taxon>Trichoderma</taxon>
    </lineage>
</organism>
<dbReference type="Gene3D" id="3.40.640.10">
    <property type="entry name" value="Type I PLP-dependent aspartate aminotransferase-like (Major domain)"/>
    <property type="match status" value="1"/>
</dbReference>
<protein>
    <submittedName>
        <fullName evidence="7">PLP-dependent transferase</fullName>
    </submittedName>
</protein>
<keyword evidence="8" id="KW-1185">Reference proteome</keyword>
<dbReference type="Gene3D" id="3.90.1150.10">
    <property type="entry name" value="Aspartate Aminotransferase, domain 1"/>
    <property type="match status" value="1"/>
</dbReference>
<evidence type="ECO:0000313" key="8">
    <source>
        <dbReference type="Proteomes" id="UP000241546"/>
    </source>
</evidence>
<dbReference type="InterPro" id="IPR015422">
    <property type="entry name" value="PyrdxlP-dep_Trfase_small"/>
</dbReference>
<comment type="similarity">
    <text evidence="2">Belongs to the class-I pyridoxal-phosphate-dependent aminotransferase family.</text>
</comment>
<dbReference type="PANTHER" id="PTHR43795:SF32">
    <property type="entry name" value="AMINOTRANSFERASE GLII-RELATED"/>
    <property type="match status" value="1"/>
</dbReference>
<reference evidence="8" key="1">
    <citation type="submission" date="2016-07" db="EMBL/GenBank/DDBJ databases">
        <title>Multiple horizontal gene transfer events from other fungi enriched the ability of initially mycotrophic Trichoderma (Ascomycota) to feed on dead plant biomass.</title>
        <authorList>
            <consortium name="DOE Joint Genome Institute"/>
            <person name="Atanasova L."/>
            <person name="Chenthamara K."/>
            <person name="Zhang J."/>
            <person name="Grujic M."/>
            <person name="Henrissat B."/>
            <person name="Kuo A."/>
            <person name="Aerts A."/>
            <person name="Salamov A."/>
            <person name="Lipzen A."/>
            <person name="Labutti K."/>
            <person name="Barry K."/>
            <person name="Miao Y."/>
            <person name="Rahimi M.J."/>
            <person name="Shen Q."/>
            <person name="Grigoriev I.V."/>
            <person name="Kubicek C.P."/>
            <person name="Druzhinina I.S."/>
        </authorList>
    </citation>
    <scope>NUCLEOTIDE SEQUENCE [LARGE SCALE GENOMIC DNA]</scope>
    <source>
        <strain evidence="8">TUCIM 6016</strain>
    </source>
</reference>
<accession>A0A2T4AYR1</accession>
<dbReference type="OrthoDB" id="7042322at2759"/>
<dbReference type="AlphaFoldDB" id="A0A2T4AYR1"/>
<evidence type="ECO:0000256" key="1">
    <source>
        <dbReference type="ARBA" id="ARBA00001933"/>
    </source>
</evidence>
<dbReference type="InterPro" id="IPR015424">
    <property type="entry name" value="PyrdxlP-dep_Trfase"/>
</dbReference>
<evidence type="ECO:0000256" key="2">
    <source>
        <dbReference type="ARBA" id="ARBA00007441"/>
    </source>
</evidence>
<gene>
    <name evidence="7" type="ORF">BBK36DRAFT_1129768</name>
</gene>
<evidence type="ECO:0000256" key="5">
    <source>
        <dbReference type="ARBA" id="ARBA00022898"/>
    </source>
</evidence>
<evidence type="ECO:0000259" key="6">
    <source>
        <dbReference type="Pfam" id="PF00155"/>
    </source>
</evidence>
<proteinExistence type="inferred from homology"/>
<dbReference type="SUPFAM" id="SSF53383">
    <property type="entry name" value="PLP-dependent transferases"/>
    <property type="match status" value="1"/>
</dbReference>
<dbReference type="Proteomes" id="UP000241546">
    <property type="component" value="Unassembled WGS sequence"/>
</dbReference>